<dbReference type="PANTHER" id="PTHR43476:SF3">
    <property type="entry name" value="FAD-BINDING MONOOXYGENASE"/>
    <property type="match status" value="1"/>
</dbReference>
<name>A0A7W9C9T0_9MICO</name>
<dbReference type="PRINTS" id="PR00420">
    <property type="entry name" value="RNGMNOXGNASE"/>
</dbReference>
<evidence type="ECO:0000313" key="4">
    <source>
        <dbReference type="Proteomes" id="UP000517712"/>
    </source>
</evidence>
<dbReference type="Gene3D" id="3.50.50.60">
    <property type="entry name" value="FAD/NAD(P)-binding domain"/>
    <property type="match status" value="1"/>
</dbReference>
<dbReference type="InterPro" id="IPR050631">
    <property type="entry name" value="PheA/TfdB_FAD_monoxygenase"/>
</dbReference>
<dbReference type="Pfam" id="PF01494">
    <property type="entry name" value="FAD_binding_3"/>
    <property type="match status" value="1"/>
</dbReference>
<dbReference type="PANTHER" id="PTHR43476">
    <property type="entry name" value="3-(3-HYDROXY-PHENYL)PROPIONATE/3-HYDROXYCINNAMIC ACID HYDROXYLASE"/>
    <property type="match status" value="1"/>
</dbReference>
<dbReference type="EMBL" id="JACHMU010000001">
    <property type="protein sequence ID" value="MBB5741620.1"/>
    <property type="molecule type" value="Genomic_DNA"/>
</dbReference>
<reference evidence="3 4" key="1">
    <citation type="submission" date="2020-08" db="EMBL/GenBank/DDBJ databases">
        <title>Sequencing the genomes of 1000 actinobacteria strains.</title>
        <authorList>
            <person name="Klenk H.-P."/>
        </authorList>
    </citation>
    <scope>NUCLEOTIDE SEQUENCE [LARGE SCALE GENOMIC DNA]</scope>
    <source>
        <strain evidence="3 4">DSM 24823</strain>
    </source>
</reference>
<dbReference type="InterPro" id="IPR036188">
    <property type="entry name" value="FAD/NAD-bd_sf"/>
</dbReference>
<keyword evidence="4" id="KW-1185">Reference proteome</keyword>
<dbReference type="SUPFAM" id="SSF51905">
    <property type="entry name" value="FAD/NAD(P)-binding domain"/>
    <property type="match status" value="1"/>
</dbReference>
<dbReference type="GO" id="GO:0019622">
    <property type="term" value="P:3-(3-hydroxy)phenylpropionate catabolic process"/>
    <property type="evidence" value="ECO:0007669"/>
    <property type="project" value="TreeGrafter"/>
</dbReference>
<dbReference type="AlphaFoldDB" id="A0A7W9C9T0"/>
<dbReference type="RefSeq" id="WP_184280826.1">
    <property type="nucleotide sequence ID" value="NZ_BAAAPG010000001.1"/>
</dbReference>
<comment type="caution">
    <text evidence="3">The sequence shown here is derived from an EMBL/GenBank/DDBJ whole genome shotgun (WGS) entry which is preliminary data.</text>
</comment>
<dbReference type="GO" id="GO:0008688">
    <property type="term" value="F:3-(3-hydroxyphenyl)propionate hydroxylase activity"/>
    <property type="evidence" value="ECO:0007669"/>
    <property type="project" value="TreeGrafter"/>
</dbReference>
<sequence length="368" mass="39356">MPDHEVVIVGAGPVGLLLGCLLAERGIDVAVYEAREGADHRSRAIGIHPPGLAALQAAGVGAQVRAESLALDRGEVICDGRVLASIAFSGEHRVLILPQHRTHALLRERLTSLRSDALRLGHTVGVVRNTQSGVSMSIGHREVSAAVVVAADGVRSGIRRQLGIHWRRGPGRGRYAMADVPDHAADRTARLHCERDGLVESFPLPDGMRRWVVSDPDGVLAESEAFGRAIRDRAGLRVELPSGTHPTPFIARQHRAARLAAGRVVLVGDAAHETSPIGGQGMNLGWAAAPHLAAAVARTLDGRAPDFHDYERTALRAAARAQRRSMFYMTMGRSVRGPALAVRNAGIRMLGSPALRRRSAAMITMQGR</sequence>
<feature type="domain" description="FAD-binding" evidence="2">
    <location>
        <begin position="4"/>
        <end position="323"/>
    </location>
</feature>
<gene>
    <name evidence="3" type="ORF">HD600_000117</name>
</gene>
<dbReference type="Gene3D" id="3.30.70.2450">
    <property type="match status" value="1"/>
</dbReference>
<dbReference type="Proteomes" id="UP000517712">
    <property type="component" value="Unassembled WGS sequence"/>
</dbReference>
<organism evidence="3 4">
    <name type="scientific">Microbacterium ginsengiterrae</name>
    <dbReference type="NCBI Taxonomy" id="546115"/>
    <lineage>
        <taxon>Bacteria</taxon>
        <taxon>Bacillati</taxon>
        <taxon>Actinomycetota</taxon>
        <taxon>Actinomycetes</taxon>
        <taxon>Micrococcales</taxon>
        <taxon>Microbacteriaceae</taxon>
        <taxon>Microbacterium</taxon>
    </lineage>
</organism>
<accession>A0A7W9C9T0</accession>
<evidence type="ECO:0000313" key="3">
    <source>
        <dbReference type="EMBL" id="MBB5741620.1"/>
    </source>
</evidence>
<proteinExistence type="predicted"/>
<dbReference type="InterPro" id="IPR002938">
    <property type="entry name" value="FAD-bd"/>
</dbReference>
<evidence type="ECO:0000259" key="2">
    <source>
        <dbReference type="Pfam" id="PF01494"/>
    </source>
</evidence>
<evidence type="ECO:0000256" key="1">
    <source>
        <dbReference type="ARBA" id="ARBA00023002"/>
    </source>
</evidence>
<keyword evidence="1" id="KW-0560">Oxidoreductase</keyword>
<dbReference type="GO" id="GO:0071949">
    <property type="term" value="F:FAD binding"/>
    <property type="evidence" value="ECO:0007669"/>
    <property type="project" value="InterPro"/>
</dbReference>
<protein>
    <submittedName>
        <fullName evidence="3">2-polyprenyl-6-methoxyphenol hydroxylase-like FAD-dependent oxidoreductase</fullName>
    </submittedName>
</protein>